<name>A0A8X6R5J6_TRICX</name>
<dbReference type="EMBL" id="BMAU01021004">
    <property type="protein sequence ID" value="GFX86227.1"/>
    <property type="molecule type" value="Genomic_DNA"/>
</dbReference>
<accession>A0A8X6R5J6</accession>
<dbReference type="Proteomes" id="UP000887159">
    <property type="component" value="Unassembled WGS sequence"/>
</dbReference>
<dbReference type="GO" id="GO:0003964">
    <property type="term" value="F:RNA-directed DNA polymerase activity"/>
    <property type="evidence" value="ECO:0007669"/>
    <property type="project" value="UniProtKB-KW"/>
</dbReference>
<dbReference type="Pfam" id="PF17919">
    <property type="entry name" value="RT_RNaseH_2"/>
    <property type="match status" value="1"/>
</dbReference>
<dbReference type="AlphaFoldDB" id="A0A8X6R5J6"/>
<evidence type="ECO:0000259" key="6">
    <source>
        <dbReference type="Pfam" id="PF17919"/>
    </source>
</evidence>
<proteinExistence type="predicted"/>
<evidence type="ECO:0000313" key="8">
    <source>
        <dbReference type="Proteomes" id="UP000887159"/>
    </source>
</evidence>
<evidence type="ECO:0000256" key="5">
    <source>
        <dbReference type="ARBA" id="ARBA00023268"/>
    </source>
</evidence>
<keyword evidence="8" id="KW-1185">Reference proteome</keyword>
<dbReference type="Gene3D" id="3.10.20.370">
    <property type="match status" value="1"/>
</dbReference>
<evidence type="ECO:0000256" key="1">
    <source>
        <dbReference type="ARBA" id="ARBA00022695"/>
    </source>
</evidence>
<comment type="caution">
    <text evidence="7">The sequence shown here is derived from an EMBL/GenBank/DDBJ whole genome shotgun (WGS) entry which is preliminary data.</text>
</comment>
<keyword evidence="5" id="KW-0511">Multifunctional enzyme</keyword>
<keyword evidence="3" id="KW-0255">Endonuclease</keyword>
<evidence type="ECO:0000256" key="3">
    <source>
        <dbReference type="ARBA" id="ARBA00022759"/>
    </source>
</evidence>
<evidence type="ECO:0000256" key="4">
    <source>
        <dbReference type="ARBA" id="ARBA00022918"/>
    </source>
</evidence>
<evidence type="ECO:0000256" key="2">
    <source>
        <dbReference type="ARBA" id="ARBA00022722"/>
    </source>
</evidence>
<dbReference type="SUPFAM" id="SSF56672">
    <property type="entry name" value="DNA/RNA polymerases"/>
    <property type="match status" value="1"/>
</dbReference>
<keyword evidence="1" id="KW-0808">Transferase</keyword>
<keyword evidence="1" id="KW-0548">Nucleotidyltransferase</keyword>
<protein>
    <submittedName>
        <fullName evidence="7">Retrovirus-related Pol polyprotein from transposon 297</fullName>
    </submittedName>
</protein>
<dbReference type="InterPro" id="IPR050951">
    <property type="entry name" value="Retrovirus_Pol_polyprotein"/>
</dbReference>
<evidence type="ECO:0000313" key="7">
    <source>
        <dbReference type="EMBL" id="GFX86227.1"/>
    </source>
</evidence>
<keyword evidence="2" id="KW-0540">Nuclease</keyword>
<dbReference type="Gene3D" id="3.10.10.10">
    <property type="entry name" value="HIV Type 1 Reverse Transcriptase, subunit A, domain 1"/>
    <property type="match status" value="1"/>
</dbReference>
<dbReference type="InterPro" id="IPR043128">
    <property type="entry name" value="Rev_trsase/Diguanyl_cyclase"/>
</dbReference>
<dbReference type="PANTHER" id="PTHR37984:SF5">
    <property type="entry name" value="PROTEIN NYNRIN-LIKE"/>
    <property type="match status" value="1"/>
</dbReference>
<dbReference type="Gene3D" id="3.30.70.270">
    <property type="match status" value="1"/>
</dbReference>
<dbReference type="CDD" id="cd09274">
    <property type="entry name" value="RNase_HI_RT_Ty3"/>
    <property type="match status" value="1"/>
</dbReference>
<keyword evidence="3" id="KW-0378">Hydrolase</keyword>
<gene>
    <name evidence="7" type="primary">pol</name>
    <name evidence="7" type="ORF">TNCV_2561091</name>
</gene>
<dbReference type="FunFam" id="3.10.20.370:FF:000001">
    <property type="entry name" value="Retrovirus-related Pol polyprotein from transposon 17.6-like protein"/>
    <property type="match status" value="1"/>
</dbReference>
<dbReference type="CDD" id="cd01647">
    <property type="entry name" value="RT_LTR"/>
    <property type="match status" value="1"/>
</dbReference>
<dbReference type="PANTHER" id="PTHR37984">
    <property type="entry name" value="PROTEIN CBG26694"/>
    <property type="match status" value="1"/>
</dbReference>
<reference evidence="7" key="1">
    <citation type="submission" date="2020-08" db="EMBL/GenBank/DDBJ databases">
        <title>Multicomponent nature underlies the extraordinary mechanical properties of spider dragline silk.</title>
        <authorList>
            <person name="Kono N."/>
            <person name="Nakamura H."/>
            <person name="Mori M."/>
            <person name="Yoshida Y."/>
            <person name="Ohtoshi R."/>
            <person name="Malay A.D."/>
            <person name="Moran D.A.P."/>
            <person name="Tomita M."/>
            <person name="Numata K."/>
            <person name="Arakawa K."/>
        </authorList>
    </citation>
    <scope>NUCLEOTIDE SEQUENCE</scope>
</reference>
<dbReference type="InterPro" id="IPR043502">
    <property type="entry name" value="DNA/RNA_pol_sf"/>
</dbReference>
<keyword evidence="4" id="KW-0695">RNA-directed DNA polymerase</keyword>
<feature type="domain" description="Reverse transcriptase/retrotransposon-derived protein RNase H-like" evidence="6">
    <location>
        <begin position="143"/>
        <end position="240"/>
    </location>
</feature>
<organism evidence="7 8">
    <name type="scientific">Trichonephila clavipes</name>
    <name type="common">Golden silk orbweaver</name>
    <name type="synonym">Nephila clavipes</name>
    <dbReference type="NCBI Taxonomy" id="2585209"/>
    <lineage>
        <taxon>Eukaryota</taxon>
        <taxon>Metazoa</taxon>
        <taxon>Ecdysozoa</taxon>
        <taxon>Arthropoda</taxon>
        <taxon>Chelicerata</taxon>
        <taxon>Arachnida</taxon>
        <taxon>Araneae</taxon>
        <taxon>Araneomorphae</taxon>
        <taxon>Entelegynae</taxon>
        <taxon>Araneoidea</taxon>
        <taxon>Nephilidae</taxon>
        <taxon>Trichonephila</taxon>
    </lineage>
</organism>
<sequence>MQILKRLKQGICRPSNSTYAAPAFIVEPPFHESTPRRVVIDYSRTINSITKLDPHPVHHMDDVIKRIVGKCYISKMDVKSAFNTIHIRETDIFKPGFDTPDGHYEFLRKPFGVTNGPSTMTRIIKLAYEHLAPHNQYATIILTDDQQCTFETLKTAITTAPILAYFKQGLPTFLETDASYSGLGAVLSQDQNGKRRVIEYASRTLKDAETRYHSNELECTAVHWAPTEKFRLYLLGHKFQLITDNYTTAYVFAKSAVNRKFARYLVDLAQFDFTTVHRTGKQNVTADHLSRFPTPPVCLTVTASH</sequence>
<dbReference type="GO" id="GO:0004519">
    <property type="term" value="F:endonuclease activity"/>
    <property type="evidence" value="ECO:0007669"/>
    <property type="project" value="UniProtKB-KW"/>
</dbReference>
<dbReference type="InterPro" id="IPR041577">
    <property type="entry name" value="RT_RNaseH_2"/>
</dbReference>